<sequence length="430" mass="49320">MSKELLKSFQEAYSNLELFPLMGEKLMEQFRVDYGDDLIADLRQLVEDSPNGDGKFVFTGHRGCGKSSLLAEFSRQVQDNFFVVLFSIADTIEMSAVNHVNILFAIALNLMYEAEARKVQIPQTTKDKLYGWFATRTRTTEAELGGGIEASVNLLTFLKAQLKADAKVREEITQEFERKISDLVARINEIAALIQFATKQEVIVIIDDLDKLDLGRVNDIYRDNIKALFQPNFRIIYTIPISVMCDTFLWPLIGAETNYQTVVMPVIKIFAKGDNRLPDAQPRSEAKNILCEILQKRISSELIDKSAAEKIVVYSGGVLRELIRLGNVCCRICLRLIRQKPGEKIVINDQIIEEAIKQIRNDLSLRLGRDDFEILKTTYEQFEPEDVQQQEFLELLHGLYVLEYRNDETWYDIHPILVETLRRRGLINGE</sequence>
<dbReference type="SUPFAM" id="SSF52540">
    <property type="entry name" value="P-loop containing nucleoside triphosphate hydrolases"/>
    <property type="match status" value="1"/>
</dbReference>
<dbReference type="Pfam" id="PF13191">
    <property type="entry name" value="AAA_16"/>
    <property type="match status" value="1"/>
</dbReference>
<dbReference type="Proteomes" id="UP000217507">
    <property type="component" value="Chromosome"/>
</dbReference>
<dbReference type="InterPro" id="IPR041664">
    <property type="entry name" value="AAA_16"/>
</dbReference>
<evidence type="ECO:0000259" key="1">
    <source>
        <dbReference type="Pfam" id="PF13191"/>
    </source>
</evidence>
<reference evidence="2 3" key="1">
    <citation type="submission" date="2017-06" db="EMBL/GenBank/DDBJ databases">
        <title>Genome sequencing of cyanobaciteial culture collection at National Institute for Environmental Studies (NIES).</title>
        <authorList>
            <person name="Hirose Y."/>
            <person name="Shimura Y."/>
            <person name="Fujisawa T."/>
            <person name="Nakamura Y."/>
            <person name="Kawachi M."/>
        </authorList>
    </citation>
    <scope>NUCLEOTIDE SEQUENCE [LARGE SCALE GENOMIC DNA]</scope>
    <source>
        <strain evidence="2 3">NIES-23</strain>
    </source>
</reference>
<dbReference type="InterPro" id="IPR027417">
    <property type="entry name" value="P-loop_NTPase"/>
</dbReference>
<accession>A0A1Z4KKH4</accession>
<feature type="domain" description="Orc1-like AAA ATPase" evidence="1">
    <location>
        <begin position="37"/>
        <end position="213"/>
    </location>
</feature>
<dbReference type="AlphaFoldDB" id="A0A1Z4KKH4"/>
<protein>
    <recommendedName>
        <fullName evidence="1">Orc1-like AAA ATPase domain-containing protein</fullName>
    </recommendedName>
</protein>
<dbReference type="Gene3D" id="3.40.50.300">
    <property type="entry name" value="P-loop containing nucleotide triphosphate hydrolases"/>
    <property type="match status" value="1"/>
</dbReference>
<proteinExistence type="predicted"/>
<evidence type="ECO:0000313" key="2">
    <source>
        <dbReference type="EMBL" id="BAY69466.1"/>
    </source>
</evidence>
<gene>
    <name evidence="2" type="ORF">NIES23_22600</name>
</gene>
<name>A0A1Z4KKH4_ANAVA</name>
<evidence type="ECO:0000313" key="3">
    <source>
        <dbReference type="Proteomes" id="UP000217507"/>
    </source>
</evidence>
<dbReference type="EMBL" id="AP018216">
    <property type="protein sequence ID" value="BAY69466.1"/>
    <property type="molecule type" value="Genomic_DNA"/>
</dbReference>
<organism evidence="2 3">
    <name type="scientific">Trichormus variabilis NIES-23</name>
    <dbReference type="NCBI Taxonomy" id="1973479"/>
    <lineage>
        <taxon>Bacteria</taxon>
        <taxon>Bacillati</taxon>
        <taxon>Cyanobacteriota</taxon>
        <taxon>Cyanophyceae</taxon>
        <taxon>Nostocales</taxon>
        <taxon>Nostocaceae</taxon>
        <taxon>Trichormus</taxon>
    </lineage>
</organism>